<name>A0ABQ4KZ78_SIMTE</name>
<comment type="caution">
    <text evidence="1">The sequence shown here is derived from an EMBL/GenBank/DDBJ whole genome shotgun (WGS) entry which is preliminary data.</text>
</comment>
<organism evidence="1 2">
    <name type="scientific">Siminovitchia terrae</name>
    <name type="common">Bacillus terrae</name>
    <dbReference type="NCBI Taxonomy" id="1914933"/>
    <lineage>
        <taxon>Bacteria</taxon>
        <taxon>Bacillati</taxon>
        <taxon>Bacillota</taxon>
        <taxon>Bacilli</taxon>
        <taxon>Bacillales</taxon>
        <taxon>Bacillaceae</taxon>
        <taxon>Siminovitchia</taxon>
    </lineage>
</organism>
<evidence type="ECO:0008006" key="3">
    <source>
        <dbReference type="Google" id="ProtNLM"/>
    </source>
</evidence>
<evidence type="ECO:0000313" key="2">
    <source>
        <dbReference type="Proteomes" id="UP000680670"/>
    </source>
</evidence>
<dbReference type="EMBL" id="BORJ01000008">
    <property type="protein sequence ID" value="GIN97337.1"/>
    <property type="molecule type" value="Genomic_DNA"/>
</dbReference>
<sequence>MIRFTTWALKNKAAVILMTVLVLGLGALSYFTLPKEFMPSANNPAVNVIVMGQGTDAGTMAEQVTKPIEKAIGSVKGKKHVFSTSADGYSSIDITLDPSVDILSSFHFSKIFI</sequence>
<protein>
    <recommendedName>
        <fullName evidence="3">AcrB/AcrD/AcrF family protein</fullName>
    </recommendedName>
</protein>
<dbReference type="SUPFAM" id="SSF82693">
    <property type="entry name" value="Multidrug efflux transporter AcrB pore domain, PN1, PN2, PC1 and PC2 subdomains"/>
    <property type="match status" value="1"/>
</dbReference>
<dbReference type="Proteomes" id="UP000680670">
    <property type="component" value="Unassembled WGS sequence"/>
</dbReference>
<proteinExistence type="predicted"/>
<dbReference type="Gene3D" id="1.20.1640.10">
    <property type="entry name" value="Multidrug efflux transporter AcrB transmembrane domain"/>
    <property type="match status" value="1"/>
</dbReference>
<gene>
    <name evidence="1" type="ORF">J6TS1_32070</name>
</gene>
<keyword evidence="2" id="KW-1185">Reference proteome</keyword>
<dbReference type="Gene3D" id="3.30.70.1430">
    <property type="entry name" value="Multidrug efflux transporter AcrB pore domain"/>
    <property type="match status" value="1"/>
</dbReference>
<dbReference type="PANTHER" id="PTHR32063">
    <property type="match status" value="1"/>
</dbReference>
<reference evidence="1 2" key="1">
    <citation type="submission" date="2021-03" db="EMBL/GenBank/DDBJ databases">
        <title>Antimicrobial resistance genes in bacteria isolated from Japanese honey, and their potential for conferring macrolide and lincosamide resistance in the American foulbrood pathogen Paenibacillus larvae.</title>
        <authorList>
            <person name="Okamoto M."/>
            <person name="Kumagai M."/>
            <person name="Kanamori H."/>
            <person name="Takamatsu D."/>
        </authorList>
    </citation>
    <scope>NUCLEOTIDE SEQUENCE [LARGE SCALE GENOMIC DNA]</scope>
    <source>
        <strain evidence="1 2">J6TS1</strain>
    </source>
</reference>
<accession>A0ABQ4KZ78</accession>
<evidence type="ECO:0000313" key="1">
    <source>
        <dbReference type="EMBL" id="GIN97337.1"/>
    </source>
</evidence>
<dbReference type="InterPro" id="IPR001036">
    <property type="entry name" value="Acrflvin-R"/>
</dbReference>
<dbReference type="PANTHER" id="PTHR32063:SF0">
    <property type="entry name" value="SWARMING MOTILITY PROTEIN SWRC"/>
    <property type="match status" value="1"/>
</dbReference>
<dbReference type="RefSeq" id="WP_244862125.1">
    <property type="nucleotide sequence ID" value="NZ_BORI01000004.1"/>
</dbReference>
<dbReference type="Pfam" id="PF00873">
    <property type="entry name" value="ACR_tran"/>
    <property type="match status" value="1"/>
</dbReference>